<dbReference type="Pfam" id="PF05099">
    <property type="entry name" value="TerB"/>
    <property type="match status" value="1"/>
</dbReference>
<evidence type="ECO:0000259" key="1">
    <source>
        <dbReference type="Pfam" id="PF05099"/>
    </source>
</evidence>
<dbReference type="EMBL" id="VAUV01000021">
    <property type="protein sequence ID" value="TLD68636.1"/>
    <property type="molecule type" value="Genomic_DNA"/>
</dbReference>
<sequence length="314" mass="33590">MHIPEETSSAVQDSLLAICLFAAFADGEKSEVEREEVRRAAVDFGSENLGILSRKILMRKLSLQEVAAGLESSQDKLLAYEMALAVCESDGEVNASEREFLDELKGLLALKTEDAGAVEKEVDEVALAPVSVVPPPLPVAAAGPENGGMILKYAILNGALELLPETLATMAIIPMQMKMVYRIGKTHGFELDQSHIKEFLGTIGVGMGSQVMEGFARKLMQGFGKKLGGKMGGKVANQLTGSAFSFASTYALGKVAESYYASGRKLDVASIRGMFGPMRDQAEQLHGKYLPDIQAKAGELTPSKIFSLVRGGEV</sequence>
<accession>A0A5R8K8K3</accession>
<protein>
    <submittedName>
        <fullName evidence="2">DUF533 domain-containing protein</fullName>
    </submittedName>
</protein>
<gene>
    <name evidence="2" type="ORF">FEM03_21585</name>
</gene>
<feature type="domain" description="Co-chaperone DjlA N-terminal" evidence="1">
    <location>
        <begin position="13"/>
        <end position="116"/>
    </location>
</feature>
<dbReference type="OrthoDB" id="195780at2"/>
<dbReference type="Proteomes" id="UP000306196">
    <property type="component" value="Unassembled WGS sequence"/>
</dbReference>
<dbReference type="CDD" id="cd07177">
    <property type="entry name" value="terB_like"/>
    <property type="match status" value="1"/>
</dbReference>
<comment type="caution">
    <text evidence="2">The sequence shown here is derived from an EMBL/GenBank/DDBJ whole genome shotgun (WGS) entry which is preliminary data.</text>
</comment>
<organism evidence="2 3">
    <name type="scientific">Phragmitibacter flavus</name>
    <dbReference type="NCBI Taxonomy" id="2576071"/>
    <lineage>
        <taxon>Bacteria</taxon>
        <taxon>Pseudomonadati</taxon>
        <taxon>Verrucomicrobiota</taxon>
        <taxon>Verrucomicrobiia</taxon>
        <taxon>Verrucomicrobiales</taxon>
        <taxon>Verrucomicrobiaceae</taxon>
        <taxon>Phragmitibacter</taxon>
    </lineage>
</organism>
<name>A0A5R8K8K3_9BACT</name>
<dbReference type="Gene3D" id="1.10.3680.10">
    <property type="entry name" value="TerB-like"/>
    <property type="match status" value="1"/>
</dbReference>
<proteinExistence type="predicted"/>
<evidence type="ECO:0000313" key="3">
    <source>
        <dbReference type="Proteomes" id="UP000306196"/>
    </source>
</evidence>
<dbReference type="AlphaFoldDB" id="A0A5R8K8K3"/>
<reference evidence="2 3" key="1">
    <citation type="submission" date="2019-05" db="EMBL/GenBank/DDBJ databases">
        <title>Verrucobacter flavum gen. nov., sp. nov. a new member of the family Verrucomicrobiaceae.</title>
        <authorList>
            <person name="Szuroczki S."/>
            <person name="Abbaszade G."/>
            <person name="Szabo A."/>
            <person name="Felfoldi T."/>
            <person name="Schumann P."/>
            <person name="Boka K."/>
            <person name="Keki Z."/>
            <person name="Toumi M."/>
            <person name="Toth E."/>
        </authorList>
    </citation>
    <scope>NUCLEOTIDE SEQUENCE [LARGE SCALE GENOMIC DNA]</scope>
    <source>
        <strain evidence="2 3">MG-N-17</strain>
    </source>
</reference>
<dbReference type="InterPro" id="IPR007791">
    <property type="entry name" value="DjlA_N"/>
</dbReference>
<evidence type="ECO:0000313" key="2">
    <source>
        <dbReference type="EMBL" id="TLD68636.1"/>
    </source>
</evidence>
<dbReference type="InterPro" id="IPR029024">
    <property type="entry name" value="TerB-like"/>
</dbReference>
<dbReference type="SUPFAM" id="SSF158682">
    <property type="entry name" value="TerB-like"/>
    <property type="match status" value="1"/>
</dbReference>
<dbReference type="RefSeq" id="WP_138088390.1">
    <property type="nucleotide sequence ID" value="NZ_VAUV01000021.1"/>
</dbReference>
<keyword evidence="3" id="KW-1185">Reference proteome</keyword>